<reference evidence="2" key="1">
    <citation type="submission" date="2024-06" db="EMBL/GenBank/DDBJ databases">
        <title>Sequencing and assembly of the genome of Dyadobacter sp. strain 676, a symbiont of Cyamopsis tetragonoloba.</title>
        <authorList>
            <person name="Guro P."/>
            <person name="Sazanova A."/>
            <person name="Kuznetsova I."/>
            <person name="Belimov A."/>
            <person name="Safronova V."/>
        </authorList>
    </citation>
    <scope>NUCLEOTIDE SEQUENCE</scope>
    <source>
        <strain evidence="2">676</strain>
    </source>
</reference>
<proteinExistence type="predicted"/>
<dbReference type="InterPro" id="IPR036291">
    <property type="entry name" value="NAD(P)-bd_dom_sf"/>
</dbReference>
<dbReference type="Pfam" id="PF01370">
    <property type="entry name" value="Epimerase"/>
    <property type="match status" value="1"/>
</dbReference>
<name>A0AAU8FPX6_9BACT</name>
<dbReference type="GO" id="GO:0005737">
    <property type="term" value="C:cytoplasm"/>
    <property type="evidence" value="ECO:0007669"/>
    <property type="project" value="TreeGrafter"/>
</dbReference>
<accession>A0AAU8FPX6</accession>
<dbReference type="InterPro" id="IPR051783">
    <property type="entry name" value="NAD(P)-dependent_oxidoreduct"/>
</dbReference>
<gene>
    <name evidence="2" type="ORF">ABV298_09445</name>
</gene>
<evidence type="ECO:0000259" key="1">
    <source>
        <dbReference type="Pfam" id="PF01370"/>
    </source>
</evidence>
<evidence type="ECO:0000313" key="2">
    <source>
        <dbReference type="EMBL" id="XCH26596.1"/>
    </source>
</evidence>
<organism evidence="2">
    <name type="scientific">Dyadobacter sp. 676</name>
    <dbReference type="NCBI Taxonomy" id="3088362"/>
    <lineage>
        <taxon>Bacteria</taxon>
        <taxon>Pseudomonadati</taxon>
        <taxon>Bacteroidota</taxon>
        <taxon>Cytophagia</taxon>
        <taxon>Cytophagales</taxon>
        <taxon>Spirosomataceae</taxon>
        <taxon>Dyadobacter</taxon>
    </lineage>
</organism>
<feature type="domain" description="NAD-dependent epimerase/dehydratase" evidence="1">
    <location>
        <begin position="7"/>
        <end position="226"/>
    </location>
</feature>
<protein>
    <submittedName>
        <fullName evidence="2">NAD(P)-dependent oxidoreductase</fullName>
    </submittedName>
</protein>
<sequence length="295" mass="33417">MHRKTAVIGSESFLARYVVAKLQSSHSVCGYSRSNHSGIPVHVPFDYPSVKLDFPALLDFDNIVYCAGSGIQANKSDDFVFELNTYLPIELANFLKKNGFQGKLVTFGSYAEIGNNSEEKHFTEQEIVASLLSSPNDYGISKRLLTRFFQSARLDFGFYHLILPTIYGPGENPKRLLPYLVHSIARGETPVLTSGNQTRQYVHVRDVADLISLFLDSDAPSGIYNVPCVETMLVKDIVSLVYETMNATRPREEERLKRYDESMKFLALDPTKTRNIFPEWRPRIAINESLQEYNA</sequence>
<dbReference type="SUPFAM" id="SSF51735">
    <property type="entry name" value="NAD(P)-binding Rossmann-fold domains"/>
    <property type="match status" value="1"/>
</dbReference>
<dbReference type="AlphaFoldDB" id="A0AAU8FPX6"/>
<dbReference type="GO" id="GO:0004029">
    <property type="term" value="F:aldehyde dehydrogenase (NAD+) activity"/>
    <property type="evidence" value="ECO:0007669"/>
    <property type="project" value="TreeGrafter"/>
</dbReference>
<dbReference type="RefSeq" id="WP_353721886.1">
    <property type="nucleotide sequence ID" value="NZ_CP159289.1"/>
</dbReference>
<dbReference type="PANTHER" id="PTHR48079:SF6">
    <property type="entry name" value="NAD(P)-BINDING DOMAIN-CONTAINING PROTEIN-RELATED"/>
    <property type="match status" value="1"/>
</dbReference>
<dbReference type="PANTHER" id="PTHR48079">
    <property type="entry name" value="PROTEIN YEEZ"/>
    <property type="match status" value="1"/>
</dbReference>
<dbReference type="EMBL" id="CP159289">
    <property type="protein sequence ID" value="XCH26596.1"/>
    <property type="molecule type" value="Genomic_DNA"/>
</dbReference>
<dbReference type="Gene3D" id="3.40.50.720">
    <property type="entry name" value="NAD(P)-binding Rossmann-like Domain"/>
    <property type="match status" value="1"/>
</dbReference>
<dbReference type="InterPro" id="IPR001509">
    <property type="entry name" value="Epimerase_deHydtase"/>
</dbReference>